<comment type="similarity">
    <text evidence="2">Belongs to the SUA5 family.</text>
</comment>
<dbReference type="GO" id="GO:0003725">
    <property type="term" value="F:double-stranded RNA binding"/>
    <property type="evidence" value="ECO:0007669"/>
    <property type="project" value="InterPro"/>
</dbReference>
<evidence type="ECO:0000313" key="14">
    <source>
        <dbReference type="Proteomes" id="UP000321827"/>
    </source>
</evidence>
<keyword evidence="5" id="KW-0808">Transferase</keyword>
<evidence type="ECO:0000313" key="13">
    <source>
        <dbReference type="EMBL" id="GEM89618.1"/>
    </source>
</evidence>
<dbReference type="EMBL" id="BJXN01000006">
    <property type="protein sequence ID" value="GEM89618.1"/>
    <property type="molecule type" value="Genomic_DNA"/>
</dbReference>
<comment type="caution">
    <text evidence="13">The sequence shown here is derived from an EMBL/GenBank/DDBJ whole genome shotgun (WGS) entry which is preliminary data.</text>
</comment>
<dbReference type="GO" id="GO:0008033">
    <property type="term" value="P:tRNA processing"/>
    <property type="evidence" value="ECO:0007669"/>
    <property type="project" value="UniProtKB-KW"/>
</dbReference>
<dbReference type="Pfam" id="PF01300">
    <property type="entry name" value="Sua5_yciO_yrdC"/>
    <property type="match status" value="1"/>
</dbReference>
<keyword evidence="6" id="KW-0819">tRNA processing</keyword>
<comment type="catalytic activity">
    <reaction evidence="11">
        <text>L-threonine + hydrogencarbonate + ATP = L-threonylcarbamoyladenylate + diphosphate + H2O</text>
        <dbReference type="Rhea" id="RHEA:36407"/>
        <dbReference type="ChEBI" id="CHEBI:15377"/>
        <dbReference type="ChEBI" id="CHEBI:17544"/>
        <dbReference type="ChEBI" id="CHEBI:30616"/>
        <dbReference type="ChEBI" id="CHEBI:33019"/>
        <dbReference type="ChEBI" id="CHEBI:57926"/>
        <dbReference type="ChEBI" id="CHEBI:73682"/>
        <dbReference type="EC" id="2.7.7.87"/>
    </reaction>
</comment>
<reference evidence="13 14" key="1">
    <citation type="submission" date="2019-07" db="EMBL/GenBank/DDBJ databases">
        <title>Whole genome shotgun sequence of Oceanithermus desulfurans NBRC 100063.</title>
        <authorList>
            <person name="Hosoyama A."/>
            <person name="Uohara A."/>
            <person name="Ohji S."/>
            <person name="Ichikawa N."/>
        </authorList>
    </citation>
    <scope>NUCLEOTIDE SEQUENCE [LARGE SCALE GENOMIC DNA]</scope>
    <source>
        <strain evidence="13 14">NBRC 100063</strain>
    </source>
</reference>
<dbReference type="GO" id="GO:0061710">
    <property type="term" value="F:L-threonylcarbamoyladenylate synthase"/>
    <property type="evidence" value="ECO:0007669"/>
    <property type="project" value="UniProtKB-EC"/>
</dbReference>
<dbReference type="OrthoDB" id="9814580at2"/>
<keyword evidence="7" id="KW-0548">Nucleotidyltransferase</keyword>
<dbReference type="PANTHER" id="PTHR17490:SF16">
    <property type="entry name" value="THREONYLCARBAMOYL-AMP SYNTHASE"/>
    <property type="match status" value="1"/>
</dbReference>
<dbReference type="InterPro" id="IPR050156">
    <property type="entry name" value="TC-AMP_synthase_SUA5"/>
</dbReference>
<dbReference type="GO" id="GO:0000049">
    <property type="term" value="F:tRNA binding"/>
    <property type="evidence" value="ECO:0007669"/>
    <property type="project" value="TreeGrafter"/>
</dbReference>
<organism evidence="13 14">
    <name type="scientific">Oceanithermus desulfurans NBRC 100063</name>
    <dbReference type="NCBI Taxonomy" id="1227550"/>
    <lineage>
        <taxon>Bacteria</taxon>
        <taxon>Thermotogati</taxon>
        <taxon>Deinococcota</taxon>
        <taxon>Deinococci</taxon>
        <taxon>Thermales</taxon>
        <taxon>Thermaceae</taxon>
        <taxon>Oceanithermus</taxon>
    </lineage>
</organism>
<dbReference type="GO" id="GO:0005737">
    <property type="term" value="C:cytoplasm"/>
    <property type="evidence" value="ECO:0007669"/>
    <property type="project" value="UniProtKB-SubCell"/>
</dbReference>
<dbReference type="PANTHER" id="PTHR17490">
    <property type="entry name" value="SUA5"/>
    <property type="match status" value="1"/>
</dbReference>
<accession>A0A511RIZ0</accession>
<dbReference type="SUPFAM" id="SSF55821">
    <property type="entry name" value="YrdC/RibB"/>
    <property type="match status" value="1"/>
</dbReference>
<sequence>MPSEFDLSLHTLQSGGLLAWPTDTTWGLLARADRPEALERIYRVKGRDPAKPLQLLVADLPAARRLLDPGWDAAPFERLARALWPGGLTLVVPAGPAAPAACVHEGKLGLRLPADPELRRLLARAGDYAAATSLNPSGRPPVLRYRDALRYADWVDRIHPGEAGGTAASTVVDLTVPRILREGAVPAAVVRRLLEEA</sequence>
<dbReference type="GO" id="GO:0005524">
    <property type="term" value="F:ATP binding"/>
    <property type="evidence" value="ECO:0007669"/>
    <property type="project" value="UniProtKB-KW"/>
</dbReference>
<dbReference type="InterPro" id="IPR017945">
    <property type="entry name" value="DHBP_synth_RibB-like_a/b_dom"/>
</dbReference>
<dbReference type="GO" id="GO:0006450">
    <property type="term" value="P:regulation of translational fidelity"/>
    <property type="evidence" value="ECO:0007669"/>
    <property type="project" value="TreeGrafter"/>
</dbReference>
<dbReference type="InterPro" id="IPR006070">
    <property type="entry name" value="Sua5-like_dom"/>
</dbReference>
<keyword evidence="8" id="KW-0547">Nucleotide-binding</keyword>
<evidence type="ECO:0000256" key="10">
    <source>
        <dbReference type="ARBA" id="ARBA00029774"/>
    </source>
</evidence>
<evidence type="ECO:0000256" key="6">
    <source>
        <dbReference type="ARBA" id="ARBA00022694"/>
    </source>
</evidence>
<evidence type="ECO:0000256" key="3">
    <source>
        <dbReference type="ARBA" id="ARBA00012584"/>
    </source>
</evidence>
<gene>
    <name evidence="13" type="ORF">ODE01S_10520</name>
</gene>
<evidence type="ECO:0000256" key="5">
    <source>
        <dbReference type="ARBA" id="ARBA00022679"/>
    </source>
</evidence>
<comment type="subcellular location">
    <subcellularLocation>
        <location evidence="1">Cytoplasm</location>
    </subcellularLocation>
</comment>
<dbReference type="Gene3D" id="3.90.870.10">
    <property type="entry name" value="DHBP synthase"/>
    <property type="match status" value="1"/>
</dbReference>
<evidence type="ECO:0000256" key="11">
    <source>
        <dbReference type="ARBA" id="ARBA00048366"/>
    </source>
</evidence>
<evidence type="ECO:0000259" key="12">
    <source>
        <dbReference type="PROSITE" id="PS51163"/>
    </source>
</evidence>
<proteinExistence type="inferred from homology"/>
<keyword evidence="9" id="KW-0067">ATP-binding</keyword>
<evidence type="ECO:0000256" key="7">
    <source>
        <dbReference type="ARBA" id="ARBA00022695"/>
    </source>
</evidence>
<evidence type="ECO:0000256" key="1">
    <source>
        <dbReference type="ARBA" id="ARBA00004496"/>
    </source>
</evidence>
<evidence type="ECO:0000256" key="4">
    <source>
        <dbReference type="ARBA" id="ARBA00022490"/>
    </source>
</evidence>
<name>A0A511RIZ0_9DEIN</name>
<evidence type="ECO:0000256" key="9">
    <source>
        <dbReference type="ARBA" id="ARBA00022840"/>
    </source>
</evidence>
<dbReference type="Proteomes" id="UP000321827">
    <property type="component" value="Unassembled WGS sequence"/>
</dbReference>
<dbReference type="PROSITE" id="PS51163">
    <property type="entry name" value="YRDC"/>
    <property type="match status" value="1"/>
</dbReference>
<evidence type="ECO:0000256" key="2">
    <source>
        <dbReference type="ARBA" id="ARBA00007663"/>
    </source>
</evidence>
<keyword evidence="4" id="KW-0963">Cytoplasm</keyword>
<feature type="domain" description="YrdC-like" evidence="12">
    <location>
        <begin position="2"/>
        <end position="185"/>
    </location>
</feature>
<dbReference type="EC" id="2.7.7.87" evidence="3"/>
<dbReference type="AlphaFoldDB" id="A0A511RIZ0"/>
<dbReference type="RefSeq" id="WP_147146600.1">
    <property type="nucleotide sequence ID" value="NZ_BJXN01000006.1"/>
</dbReference>
<evidence type="ECO:0000256" key="8">
    <source>
        <dbReference type="ARBA" id="ARBA00022741"/>
    </source>
</evidence>
<protein>
    <recommendedName>
        <fullName evidence="10">L-threonylcarbamoyladenylate synthase</fullName>
        <ecNumber evidence="3">2.7.7.87</ecNumber>
    </recommendedName>
    <alternativeName>
        <fullName evidence="10">L-threonylcarbamoyladenylate synthase</fullName>
    </alternativeName>
</protein>